<feature type="chain" id="PRO_5019535891" evidence="3">
    <location>
        <begin position="16"/>
        <end position="361"/>
    </location>
</feature>
<keyword evidence="6" id="KW-1185">Reference proteome</keyword>
<sequence>MIGIRRRCFAWAAFAALGAIGMGCGGSNTGGGGVGDTQPPGPGGPKLVFVSNSNSDWWSAVEKGMQDGGEEFGAEVTLRRNDEQAQGQINILREILSMPDVQGVAISVIEADSPGVIDAMKELQQAGKVVITIDSDVSPDSADARRAYIGTNNFDAGRVAGKAIALLRPEGGKTALFVGTASAANARAREEGFFLGAGDAFQKTQTWEDGTDHAKARQNVQAALSKTPDLDALVGLWSYNATAIAEEVANSPQVRDRVTVVTFDLDEAARPHLAEGNIDASVCQNPYEMGRLGVQLLTALIAGDEQTVAEILPDGEIRETGVRVIIPSADSPAAALRESGQEVLTIDEMNSWLESKGLQSS</sequence>
<dbReference type="AlphaFoldDB" id="A0A432MLU9"/>
<protein>
    <submittedName>
        <fullName evidence="5">Sugar ABC transporter substrate-binding protein</fullName>
    </submittedName>
</protein>
<dbReference type="PROSITE" id="PS51257">
    <property type="entry name" value="PROKAR_LIPOPROTEIN"/>
    <property type="match status" value="1"/>
</dbReference>
<dbReference type="Pfam" id="PF13407">
    <property type="entry name" value="Peripla_BP_4"/>
    <property type="match status" value="1"/>
</dbReference>
<reference evidence="5 6" key="2">
    <citation type="submission" date="2019-01" db="EMBL/GenBank/DDBJ databases">
        <title>Tautonia sociabilis, a novel thermotolerant planctomycete of Isosphaeraceae family, isolated from a 4000 m deep subterranean habitat.</title>
        <authorList>
            <person name="Kovaleva O.L."/>
            <person name="Elcheninov A.G."/>
            <person name="Van Heerden E."/>
            <person name="Toshchakov S.V."/>
            <person name="Novikov A."/>
            <person name="Bonch-Osmolovskaya E.A."/>
            <person name="Kublanov I.V."/>
        </authorList>
    </citation>
    <scope>NUCLEOTIDE SEQUENCE [LARGE SCALE GENOMIC DNA]</scope>
    <source>
        <strain evidence="5 6">GM2012</strain>
    </source>
</reference>
<comment type="caution">
    <text evidence="5">The sequence shown here is derived from an EMBL/GenBank/DDBJ whole genome shotgun (WGS) entry which is preliminary data.</text>
</comment>
<dbReference type="InterPro" id="IPR028082">
    <property type="entry name" value="Peripla_BP_I"/>
</dbReference>
<feature type="signal peptide" evidence="3">
    <location>
        <begin position="1"/>
        <end position="15"/>
    </location>
</feature>
<dbReference type="GO" id="GO:0030246">
    <property type="term" value="F:carbohydrate binding"/>
    <property type="evidence" value="ECO:0007669"/>
    <property type="project" value="TreeGrafter"/>
</dbReference>
<dbReference type="GO" id="GO:0030288">
    <property type="term" value="C:outer membrane-bounded periplasmic space"/>
    <property type="evidence" value="ECO:0007669"/>
    <property type="project" value="TreeGrafter"/>
</dbReference>
<name>A0A432MLU9_9BACT</name>
<feature type="domain" description="Periplasmic binding protein" evidence="4">
    <location>
        <begin position="48"/>
        <end position="304"/>
    </location>
</feature>
<dbReference type="OrthoDB" id="569491at2"/>
<evidence type="ECO:0000259" key="4">
    <source>
        <dbReference type="Pfam" id="PF13407"/>
    </source>
</evidence>
<dbReference type="PANTHER" id="PTHR30036:SF7">
    <property type="entry name" value="ABC TRANSPORTER PERIPLASMIC-BINDING PROTEIN YPHF"/>
    <property type="match status" value="1"/>
</dbReference>
<reference evidence="5 6" key="1">
    <citation type="submission" date="2018-12" db="EMBL/GenBank/DDBJ databases">
        <authorList>
            <person name="Toschakov S.V."/>
        </authorList>
    </citation>
    <scope>NUCLEOTIDE SEQUENCE [LARGE SCALE GENOMIC DNA]</scope>
    <source>
        <strain evidence="5 6">GM2012</strain>
    </source>
</reference>
<accession>A0A432MLU9</accession>
<comment type="similarity">
    <text evidence="2">Belongs to the bacterial solute-binding protein 2 family.</text>
</comment>
<dbReference type="SUPFAM" id="SSF53822">
    <property type="entry name" value="Periplasmic binding protein-like I"/>
    <property type="match status" value="1"/>
</dbReference>
<evidence type="ECO:0000256" key="1">
    <source>
        <dbReference type="ARBA" id="ARBA00004196"/>
    </source>
</evidence>
<gene>
    <name evidence="5" type="ORF">TsocGM_08555</name>
</gene>
<dbReference type="PANTHER" id="PTHR30036">
    <property type="entry name" value="D-XYLOSE-BINDING PERIPLASMIC PROTEIN"/>
    <property type="match status" value="1"/>
</dbReference>
<dbReference type="Proteomes" id="UP000280296">
    <property type="component" value="Unassembled WGS sequence"/>
</dbReference>
<dbReference type="InterPro" id="IPR025997">
    <property type="entry name" value="SBP_2_dom"/>
</dbReference>
<dbReference type="RefSeq" id="WP_126724887.1">
    <property type="nucleotide sequence ID" value="NZ_RYZH01000013.1"/>
</dbReference>
<keyword evidence="3" id="KW-0732">Signal</keyword>
<evidence type="ECO:0000313" key="6">
    <source>
        <dbReference type="Proteomes" id="UP000280296"/>
    </source>
</evidence>
<dbReference type="InterPro" id="IPR050555">
    <property type="entry name" value="Bact_Solute-Bind_Prot2"/>
</dbReference>
<organism evidence="5 6">
    <name type="scientific">Tautonia sociabilis</name>
    <dbReference type="NCBI Taxonomy" id="2080755"/>
    <lineage>
        <taxon>Bacteria</taxon>
        <taxon>Pseudomonadati</taxon>
        <taxon>Planctomycetota</taxon>
        <taxon>Planctomycetia</taxon>
        <taxon>Isosphaerales</taxon>
        <taxon>Isosphaeraceae</taxon>
        <taxon>Tautonia</taxon>
    </lineage>
</organism>
<evidence type="ECO:0000313" key="5">
    <source>
        <dbReference type="EMBL" id="RUL88177.1"/>
    </source>
</evidence>
<dbReference type="Gene3D" id="3.40.50.2300">
    <property type="match status" value="2"/>
</dbReference>
<evidence type="ECO:0000256" key="3">
    <source>
        <dbReference type="SAM" id="SignalP"/>
    </source>
</evidence>
<dbReference type="EMBL" id="RYZH01000013">
    <property type="protein sequence ID" value="RUL88177.1"/>
    <property type="molecule type" value="Genomic_DNA"/>
</dbReference>
<evidence type="ECO:0000256" key="2">
    <source>
        <dbReference type="ARBA" id="ARBA00007639"/>
    </source>
</evidence>
<comment type="subcellular location">
    <subcellularLocation>
        <location evidence="1">Cell envelope</location>
    </subcellularLocation>
</comment>
<proteinExistence type="inferred from homology"/>